<name>A0A1X9YRG2_9BACT</name>
<protein>
    <recommendedName>
        <fullName evidence="3">Type I-PGING CRISPR-associated protein Cas5p</fullName>
    </recommendedName>
</protein>
<evidence type="ECO:0000313" key="1">
    <source>
        <dbReference type="EMBL" id="ARS35453.1"/>
    </source>
</evidence>
<evidence type="ECO:0008006" key="3">
    <source>
        <dbReference type="Google" id="ProtNLM"/>
    </source>
</evidence>
<dbReference type="AlphaFoldDB" id="A0A1X9YRG2"/>
<evidence type="ECO:0000313" key="2">
    <source>
        <dbReference type="Proteomes" id="UP000266292"/>
    </source>
</evidence>
<dbReference type="EMBL" id="CP021235">
    <property type="protein sequence ID" value="ARS35453.1"/>
    <property type="molecule type" value="Genomic_DNA"/>
</dbReference>
<keyword evidence="2" id="KW-1185">Reference proteome</keyword>
<dbReference type="STRING" id="709015.GCA_000472485_01682"/>
<dbReference type="OrthoDB" id="977770at2"/>
<gene>
    <name evidence="1" type="ORF">CA264_08380</name>
</gene>
<reference evidence="2" key="1">
    <citation type="submission" date="2017-05" db="EMBL/GenBank/DDBJ databases">
        <authorList>
            <person name="Ray J."/>
            <person name="Price M."/>
            <person name="Deutschbauer A."/>
        </authorList>
    </citation>
    <scope>NUCLEOTIDE SEQUENCE [LARGE SCALE GENOMIC DNA]</scope>
    <source>
        <strain evidence="2">DSM 19842</strain>
    </source>
</reference>
<sequence>MNNMDFSFFFEPPEYTASGLLQIEALAPLSMASGHPGNYYQSLRSPSPHMLFGMLENALGWHFAEDIRKALFKQLQKDAKKANKKDAKSSWLTAQPEMSDSKYFSFLQYHLEFEPCVFEPDTLTYDDLWSQLLRDSGRSFFGGSRHYDASLETTINRVRNKEIEFGDRAEYKDIQATDFDNLQEGAKVNYRSIRDLFPQYYASLPTVREYVEPTRINKKVGDPDYLFRFNTTPKVLDLLTEALENPAAPLYLGSNDGWVHATIEKI</sequence>
<dbReference type="KEGG" id="pact:CA264_08380"/>
<accession>A0A1X9YRG2</accession>
<proteinExistence type="predicted"/>
<dbReference type="Proteomes" id="UP000266292">
    <property type="component" value="Chromosome"/>
</dbReference>
<dbReference type="RefSeq" id="WP_025606290.1">
    <property type="nucleotide sequence ID" value="NZ_CP021235.1"/>
</dbReference>
<organism evidence="1 2">
    <name type="scientific">Pontibacter actiniarum</name>
    <dbReference type="NCBI Taxonomy" id="323450"/>
    <lineage>
        <taxon>Bacteria</taxon>
        <taxon>Pseudomonadati</taxon>
        <taxon>Bacteroidota</taxon>
        <taxon>Cytophagia</taxon>
        <taxon>Cytophagales</taxon>
        <taxon>Hymenobacteraceae</taxon>
        <taxon>Pontibacter</taxon>
    </lineage>
</organism>